<dbReference type="Proteomes" id="UP000178417">
    <property type="component" value="Unassembled WGS sequence"/>
</dbReference>
<evidence type="ECO:0000313" key="2">
    <source>
        <dbReference type="EMBL" id="OGC22656.1"/>
    </source>
</evidence>
<proteinExistence type="predicted"/>
<sequence length="208" mass="22951">MSEIGPSVGIFRFDGPKKDTGKSQEEVGKEFLGEVCGEEAPSNTEMHFAGDRLLLLGLDINQVDIESINAFGYTDSHGQYICNVLPSYLVAVELKQRETKEITFLDLMSKDQAEILQAKKDSLLENIIITVPGDSGLIVKAEEKEAKIYLKISALASQPGDHEFTVTIKNPHPSIKDIVFTGTVKVKYNPPAKAKASPAREVIRYRPM</sequence>
<evidence type="ECO:0000256" key="1">
    <source>
        <dbReference type="SAM" id="MobiDB-lite"/>
    </source>
</evidence>
<protein>
    <submittedName>
        <fullName evidence="2">Uncharacterized protein</fullName>
    </submittedName>
</protein>
<dbReference type="EMBL" id="MEUB01000027">
    <property type="protein sequence ID" value="OGC22656.1"/>
    <property type="molecule type" value="Genomic_DNA"/>
</dbReference>
<gene>
    <name evidence="2" type="ORF">A2310_07845</name>
</gene>
<evidence type="ECO:0000313" key="3">
    <source>
        <dbReference type="Proteomes" id="UP000178417"/>
    </source>
</evidence>
<dbReference type="STRING" id="1802579.A2310_07845"/>
<name>A0A1F4SQD4_UNCSA</name>
<organism evidence="2 3">
    <name type="scientific">candidate division WOR-1 bacterium RIFOXYB2_FULL_37_13</name>
    <dbReference type="NCBI Taxonomy" id="1802579"/>
    <lineage>
        <taxon>Bacteria</taxon>
        <taxon>Bacillati</taxon>
        <taxon>Saganbacteria</taxon>
    </lineage>
</organism>
<dbReference type="AlphaFoldDB" id="A0A1F4SQD4"/>
<feature type="region of interest" description="Disordered" evidence="1">
    <location>
        <begin position="1"/>
        <end position="24"/>
    </location>
</feature>
<reference evidence="2 3" key="1">
    <citation type="journal article" date="2016" name="Nat. Commun.">
        <title>Thousands of microbial genomes shed light on interconnected biogeochemical processes in an aquifer system.</title>
        <authorList>
            <person name="Anantharaman K."/>
            <person name="Brown C.T."/>
            <person name="Hug L.A."/>
            <person name="Sharon I."/>
            <person name="Castelle C.J."/>
            <person name="Probst A.J."/>
            <person name="Thomas B.C."/>
            <person name="Singh A."/>
            <person name="Wilkins M.J."/>
            <person name="Karaoz U."/>
            <person name="Brodie E.L."/>
            <person name="Williams K.H."/>
            <person name="Hubbard S.S."/>
            <person name="Banfield J.F."/>
        </authorList>
    </citation>
    <scope>NUCLEOTIDE SEQUENCE [LARGE SCALE GENOMIC DNA]</scope>
</reference>
<accession>A0A1F4SQD4</accession>
<comment type="caution">
    <text evidence="2">The sequence shown here is derived from an EMBL/GenBank/DDBJ whole genome shotgun (WGS) entry which is preliminary data.</text>
</comment>
<feature type="compositionally biased region" description="Basic and acidic residues" evidence="1">
    <location>
        <begin position="14"/>
        <end position="24"/>
    </location>
</feature>